<dbReference type="EMBL" id="GEDG01018455">
    <property type="protein sequence ID" value="JAP20778.1"/>
    <property type="molecule type" value="Transcribed_RNA"/>
</dbReference>
<organism evidence="1">
    <name type="scientific">Solanum chacoense</name>
    <name type="common">Chaco potato</name>
    <dbReference type="NCBI Taxonomy" id="4108"/>
    <lineage>
        <taxon>Eukaryota</taxon>
        <taxon>Viridiplantae</taxon>
        <taxon>Streptophyta</taxon>
        <taxon>Embryophyta</taxon>
        <taxon>Tracheophyta</taxon>
        <taxon>Spermatophyta</taxon>
        <taxon>Magnoliopsida</taxon>
        <taxon>eudicotyledons</taxon>
        <taxon>Gunneridae</taxon>
        <taxon>Pentapetalae</taxon>
        <taxon>asterids</taxon>
        <taxon>lamiids</taxon>
        <taxon>Solanales</taxon>
        <taxon>Solanaceae</taxon>
        <taxon>Solanoideae</taxon>
        <taxon>Solaneae</taxon>
        <taxon>Solanum</taxon>
    </lineage>
</organism>
<sequence>MKQNWWRSHTSKLQFNNSNCNPKLQLRRDVHNTCFNHLLSFISIRQRNSNYKQKGLILWFIPSCDHFSQKQTTQLIRHRKQDQSTAHMITLQYLTRFSYFINLDSHQTALAFHIDTKNRRNICTH</sequence>
<proteinExistence type="predicted"/>
<accession>A0A0V0HL83</accession>
<dbReference type="AlphaFoldDB" id="A0A0V0HL83"/>
<evidence type="ECO:0000313" key="1">
    <source>
        <dbReference type="EMBL" id="JAP20778.1"/>
    </source>
</evidence>
<protein>
    <submittedName>
        <fullName evidence="1">Putative ovule protein</fullName>
    </submittedName>
</protein>
<reference evidence="1" key="1">
    <citation type="submission" date="2015-12" db="EMBL/GenBank/DDBJ databases">
        <title>Gene expression during late stages of embryo sac development: a critical building block for successful pollen-pistil interactions.</title>
        <authorList>
            <person name="Liu Y."/>
            <person name="Joly V."/>
            <person name="Sabar M."/>
            <person name="Matton D.P."/>
        </authorList>
    </citation>
    <scope>NUCLEOTIDE SEQUENCE</scope>
</reference>
<name>A0A0V0HL83_SOLCH</name>